<accession>A0AAW1U9H1</accession>
<gene>
    <name evidence="4" type="ORF">WA026_004144</name>
</gene>
<keyword evidence="2" id="KW-0479">Metal-binding</keyword>
<feature type="domain" description="DDE Tnp4" evidence="3">
    <location>
        <begin position="55"/>
        <end position="114"/>
    </location>
</feature>
<evidence type="ECO:0000313" key="4">
    <source>
        <dbReference type="EMBL" id="KAK9879293.1"/>
    </source>
</evidence>
<dbReference type="Proteomes" id="UP001431783">
    <property type="component" value="Unassembled WGS sequence"/>
</dbReference>
<comment type="caution">
    <text evidence="4">The sequence shown here is derived from an EMBL/GenBank/DDBJ whole genome shotgun (WGS) entry which is preliminary data.</text>
</comment>
<dbReference type="InterPro" id="IPR027806">
    <property type="entry name" value="HARBI1_dom"/>
</dbReference>
<proteinExistence type="predicted"/>
<dbReference type="AlphaFoldDB" id="A0AAW1U9H1"/>
<keyword evidence="5" id="KW-1185">Reference proteome</keyword>
<evidence type="ECO:0000259" key="3">
    <source>
        <dbReference type="Pfam" id="PF13359"/>
    </source>
</evidence>
<evidence type="ECO:0000256" key="1">
    <source>
        <dbReference type="ARBA" id="ARBA00001968"/>
    </source>
</evidence>
<protein>
    <recommendedName>
        <fullName evidence="3">DDE Tnp4 domain-containing protein</fullName>
    </recommendedName>
</protein>
<dbReference type="GO" id="GO:0046872">
    <property type="term" value="F:metal ion binding"/>
    <property type="evidence" value="ECO:0007669"/>
    <property type="project" value="UniProtKB-KW"/>
</dbReference>
<sequence length="130" mass="14940">MDPFRSVTAIYENGGRIIVCQLPHPFIPFTECIFEMPGQLDKQIGDGHLDMSISEEKKEFSKEETQQTYSVIRVRIYVERIMQRPRTYQILNEIPENLLNCVDDIMHIGCVLVNSPPPIIADKRDSSDGE</sequence>
<name>A0AAW1U9H1_9CUCU</name>
<organism evidence="4 5">
    <name type="scientific">Henosepilachna vigintioctopunctata</name>
    <dbReference type="NCBI Taxonomy" id="420089"/>
    <lineage>
        <taxon>Eukaryota</taxon>
        <taxon>Metazoa</taxon>
        <taxon>Ecdysozoa</taxon>
        <taxon>Arthropoda</taxon>
        <taxon>Hexapoda</taxon>
        <taxon>Insecta</taxon>
        <taxon>Pterygota</taxon>
        <taxon>Neoptera</taxon>
        <taxon>Endopterygota</taxon>
        <taxon>Coleoptera</taxon>
        <taxon>Polyphaga</taxon>
        <taxon>Cucujiformia</taxon>
        <taxon>Coccinelloidea</taxon>
        <taxon>Coccinellidae</taxon>
        <taxon>Epilachninae</taxon>
        <taxon>Epilachnini</taxon>
        <taxon>Henosepilachna</taxon>
    </lineage>
</organism>
<dbReference type="EMBL" id="JARQZJ010000061">
    <property type="protein sequence ID" value="KAK9879293.1"/>
    <property type="molecule type" value="Genomic_DNA"/>
</dbReference>
<comment type="cofactor">
    <cofactor evidence="1">
        <name>a divalent metal cation</name>
        <dbReference type="ChEBI" id="CHEBI:60240"/>
    </cofactor>
</comment>
<dbReference type="Pfam" id="PF13359">
    <property type="entry name" value="DDE_Tnp_4"/>
    <property type="match status" value="1"/>
</dbReference>
<reference evidence="4 5" key="1">
    <citation type="submission" date="2023-03" db="EMBL/GenBank/DDBJ databases">
        <title>Genome insight into feeding habits of ladybird beetles.</title>
        <authorList>
            <person name="Li H.-S."/>
            <person name="Huang Y.-H."/>
            <person name="Pang H."/>
        </authorList>
    </citation>
    <scope>NUCLEOTIDE SEQUENCE [LARGE SCALE GENOMIC DNA]</scope>
    <source>
        <strain evidence="4">SYSU_2023b</strain>
        <tissue evidence="4">Whole body</tissue>
    </source>
</reference>
<evidence type="ECO:0000256" key="2">
    <source>
        <dbReference type="ARBA" id="ARBA00022723"/>
    </source>
</evidence>
<evidence type="ECO:0000313" key="5">
    <source>
        <dbReference type="Proteomes" id="UP001431783"/>
    </source>
</evidence>